<keyword evidence="4" id="KW-1185">Reference proteome</keyword>
<dbReference type="InterPro" id="IPR012338">
    <property type="entry name" value="Beta-lactam/transpept-like"/>
</dbReference>
<proteinExistence type="predicted"/>
<dbReference type="Pfam" id="PF00905">
    <property type="entry name" value="Transpeptidase"/>
    <property type="match status" value="1"/>
</dbReference>
<gene>
    <name evidence="3" type="ORF">ACFSYH_09380</name>
</gene>
<feature type="domain" description="Penicillin-binding protein transpeptidase" evidence="1">
    <location>
        <begin position="155"/>
        <end position="477"/>
    </location>
</feature>
<dbReference type="SUPFAM" id="SSF56601">
    <property type="entry name" value="beta-lactamase/transpeptidase-like"/>
    <property type="match status" value="1"/>
</dbReference>
<dbReference type="Proteomes" id="UP001597391">
    <property type="component" value="Unassembled WGS sequence"/>
</dbReference>
<dbReference type="PANTHER" id="PTHR30627:SF24">
    <property type="entry name" value="PENICILLIN-BINDING PROTEIN 4B"/>
    <property type="match status" value="1"/>
</dbReference>
<dbReference type="EMBL" id="JBHUOP010000003">
    <property type="protein sequence ID" value="MFD2840782.1"/>
    <property type="molecule type" value="Genomic_DNA"/>
</dbReference>
<dbReference type="Gene3D" id="3.40.710.10">
    <property type="entry name" value="DD-peptidase/beta-lactamase superfamily"/>
    <property type="match status" value="1"/>
</dbReference>
<comment type="caution">
    <text evidence="3">The sequence shown here is derived from an EMBL/GenBank/DDBJ whole genome shotgun (WGS) entry which is preliminary data.</text>
</comment>
<dbReference type="InterPro" id="IPR036138">
    <property type="entry name" value="PBP_dimer_sf"/>
</dbReference>
<feature type="domain" description="Penicillin binding protein A dimerisation" evidence="2">
    <location>
        <begin position="52"/>
        <end position="134"/>
    </location>
</feature>
<evidence type="ECO:0000313" key="4">
    <source>
        <dbReference type="Proteomes" id="UP001597391"/>
    </source>
</evidence>
<dbReference type="InterPro" id="IPR050515">
    <property type="entry name" value="Beta-lactam/transpept"/>
</dbReference>
<evidence type="ECO:0000259" key="1">
    <source>
        <dbReference type="Pfam" id="PF00905"/>
    </source>
</evidence>
<dbReference type="InterPro" id="IPR001460">
    <property type="entry name" value="PCN-bd_Tpept"/>
</dbReference>
<dbReference type="PANTHER" id="PTHR30627">
    <property type="entry name" value="PEPTIDOGLYCAN D,D-TRANSPEPTIDASE"/>
    <property type="match status" value="1"/>
</dbReference>
<dbReference type="RefSeq" id="WP_377466674.1">
    <property type="nucleotide sequence ID" value="NZ_JBHUOP010000003.1"/>
</dbReference>
<dbReference type="InterPro" id="IPR054120">
    <property type="entry name" value="PBPA_dimer"/>
</dbReference>
<reference evidence="4" key="1">
    <citation type="journal article" date="2019" name="Int. J. Syst. Evol. Microbiol.">
        <title>The Global Catalogue of Microorganisms (GCM) 10K type strain sequencing project: providing services to taxonomists for standard genome sequencing and annotation.</title>
        <authorList>
            <consortium name="The Broad Institute Genomics Platform"/>
            <consortium name="The Broad Institute Genome Sequencing Center for Infectious Disease"/>
            <person name="Wu L."/>
            <person name="Ma J."/>
        </authorList>
    </citation>
    <scope>NUCLEOTIDE SEQUENCE [LARGE SCALE GENOMIC DNA]</scope>
    <source>
        <strain evidence="4">KCTC 33576</strain>
    </source>
</reference>
<sequence>MNKPLRRLWVISLVMFVGLFGSVTWTQFFNAAELNADSRNTRSLYREYGTNRGPIVVDGKEIVASTPVNDAFKYQREYPYGALYAPVTGYYSIVYSPTGIERASNEYLNGTSDSLWLNRIEHLITGADPQGSAVELTIDEKAQRAAYDALGDQRGAAVAIEVKTGRILALVSKPSFDPSDLAGHSSKEVVEAYEKLLADPGKPLVNRALAGDTYPPGSVFKLVTTAAALENGMSAETEIDAPDTYRLPGTTTDLRNFGGSQCAASGHMSLANALRISCNTAFAALGNELGEEELAKQAQAFGFEQEIQVPMSAAISRYPTGQNDAQVAISAIGQQDVRVTPLQVAMMSAAIANDGVLMQPYLVDRVRTADLSVVSETKPQELGRAVSSSTARQLTEMMVGVVENGTGTSAQLSGIQVAGKTGTAETGGDAAPHAWFTAFAPADDPEIAVAVVVENGGTAGSEATGGRVAAPIARAVIKAVLDQ</sequence>
<dbReference type="SUPFAM" id="SSF56519">
    <property type="entry name" value="Penicillin binding protein dimerisation domain"/>
    <property type="match status" value="1"/>
</dbReference>
<organism evidence="3 4">
    <name type="scientific">Populibacterium corticicola</name>
    <dbReference type="NCBI Taxonomy" id="1812826"/>
    <lineage>
        <taxon>Bacteria</taxon>
        <taxon>Bacillati</taxon>
        <taxon>Actinomycetota</taxon>
        <taxon>Actinomycetes</taxon>
        <taxon>Micrococcales</taxon>
        <taxon>Jonesiaceae</taxon>
        <taxon>Populibacterium</taxon>
    </lineage>
</organism>
<protein>
    <submittedName>
        <fullName evidence="3">Peptidoglycan D,D-transpeptidase FtsI family protein</fullName>
    </submittedName>
</protein>
<accession>A0ABW5XFZ3</accession>
<evidence type="ECO:0000259" key="2">
    <source>
        <dbReference type="Pfam" id="PF21922"/>
    </source>
</evidence>
<evidence type="ECO:0000313" key="3">
    <source>
        <dbReference type="EMBL" id="MFD2840782.1"/>
    </source>
</evidence>
<dbReference type="Gene3D" id="3.90.1310.10">
    <property type="entry name" value="Penicillin-binding protein 2a (Domain 2)"/>
    <property type="match status" value="1"/>
</dbReference>
<dbReference type="Pfam" id="PF21922">
    <property type="entry name" value="PBP_dimer_2"/>
    <property type="match status" value="1"/>
</dbReference>
<name>A0ABW5XFZ3_9MICO</name>